<dbReference type="Gene3D" id="1.20.58.830">
    <property type="match status" value="2"/>
</dbReference>
<keyword evidence="2" id="KW-1133">Transmembrane helix</keyword>
<evidence type="ECO:0000259" key="4">
    <source>
        <dbReference type="Pfam" id="PF05424"/>
    </source>
</evidence>
<dbReference type="Gene3D" id="1.20.1310.20">
    <property type="entry name" value="Duffy-antigen binding domain"/>
    <property type="match status" value="2"/>
</dbReference>
<keyword evidence="2" id="KW-0472">Membrane</keyword>
<dbReference type="Pfam" id="PF03011">
    <property type="entry name" value="PFEMP"/>
    <property type="match status" value="2"/>
</dbReference>
<dbReference type="EMBL" id="KI926062">
    <property type="protein sequence ID" value="ETW41235.1"/>
    <property type="molecule type" value="Genomic_DNA"/>
</dbReference>
<dbReference type="InterPro" id="IPR008602">
    <property type="entry name" value="Duffy-antigen-binding"/>
</dbReference>
<dbReference type="FunFam" id="1.20.58.1930:FF:000001">
    <property type="entry name" value="Erythrocyte membrane protein 1, PfEMP1"/>
    <property type="match status" value="1"/>
</dbReference>
<dbReference type="InterPro" id="IPR004258">
    <property type="entry name" value="DBL"/>
</dbReference>
<feature type="compositionally biased region" description="Basic and acidic residues" evidence="1">
    <location>
        <begin position="1646"/>
        <end position="1659"/>
    </location>
</feature>
<feature type="region of interest" description="Disordered" evidence="1">
    <location>
        <begin position="1133"/>
        <end position="1165"/>
    </location>
</feature>
<dbReference type="Pfam" id="PF15447">
    <property type="entry name" value="NTS"/>
    <property type="match status" value="1"/>
</dbReference>
<feature type="compositionally biased region" description="Pro residues" evidence="1">
    <location>
        <begin position="1660"/>
        <end position="1700"/>
    </location>
</feature>
<feature type="domain" description="Duffy-binding-like" evidence="7">
    <location>
        <begin position="1182"/>
        <end position="1334"/>
    </location>
</feature>
<feature type="region of interest" description="Disordered" evidence="1">
    <location>
        <begin position="897"/>
        <end position="934"/>
    </location>
</feature>
<name>W4IDL4_PLAFA</name>
<feature type="transmembrane region" description="Helical" evidence="2">
    <location>
        <begin position="1707"/>
        <end position="1729"/>
    </location>
</feature>
<evidence type="ECO:0000313" key="9">
    <source>
        <dbReference type="Proteomes" id="UP000019114"/>
    </source>
</evidence>
<organism evidence="8 9">
    <name type="scientific">Plasmodium falciparum NF135/5.C10</name>
    <dbReference type="NCBI Taxonomy" id="1036726"/>
    <lineage>
        <taxon>Eukaryota</taxon>
        <taxon>Sar</taxon>
        <taxon>Alveolata</taxon>
        <taxon>Apicomplexa</taxon>
        <taxon>Aconoidasida</taxon>
        <taxon>Haemosporida</taxon>
        <taxon>Plasmodiidae</taxon>
        <taxon>Plasmodium</taxon>
        <taxon>Plasmodium (Laverania)</taxon>
    </lineage>
</organism>
<feature type="region of interest" description="Disordered" evidence="1">
    <location>
        <begin position="1587"/>
        <end position="1703"/>
    </location>
</feature>
<reference evidence="8 9" key="2">
    <citation type="submission" date="2013-02" db="EMBL/GenBank/DDBJ databases">
        <title>The Genome Sequence of Plasmodium falciparum NF135/5.C10.</title>
        <authorList>
            <consortium name="The Broad Institute Genome Sequencing Platform"/>
            <consortium name="The Broad Institute Genome Sequencing Center for Infectious Disease"/>
            <person name="Neafsey D."/>
            <person name="Cheeseman I."/>
            <person name="Volkman S."/>
            <person name="Adams J."/>
            <person name="Walker B."/>
            <person name="Young S.K."/>
            <person name="Zeng Q."/>
            <person name="Gargeya S."/>
            <person name="Fitzgerald M."/>
            <person name="Haas B."/>
            <person name="Abouelleil A."/>
            <person name="Alvarado L."/>
            <person name="Arachchi H.M."/>
            <person name="Berlin A.M."/>
            <person name="Chapman S.B."/>
            <person name="Dewar J."/>
            <person name="Goldberg J."/>
            <person name="Griggs A."/>
            <person name="Gujja S."/>
            <person name="Hansen M."/>
            <person name="Howarth C."/>
            <person name="Imamovic A."/>
            <person name="Larimer J."/>
            <person name="McCowan C."/>
            <person name="Murphy C."/>
            <person name="Neiman D."/>
            <person name="Pearson M."/>
            <person name="Priest M."/>
            <person name="Roberts A."/>
            <person name="Saif S."/>
            <person name="Shea T."/>
            <person name="Sisk P."/>
            <person name="Sykes S."/>
            <person name="Wortman J."/>
            <person name="Nusbaum C."/>
            <person name="Birren B."/>
        </authorList>
    </citation>
    <scope>NUCLEOTIDE SEQUENCE [LARGE SCALE GENOMIC DNA]</scope>
    <source>
        <strain evidence="8 9">NF135/5.C10</strain>
    </source>
</reference>
<dbReference type="GO" id="GO:0016020">
    <property type="term" value="C:membrane"/>
    <property type="evidence" value="ECO:0007669"/>
    <property type="project" value="InterPro"/>
</dbReference>
<evidence type="ECO:0000259" key="7">
    <source>
        <dbReference type="Pfam" id="PF22672"/>
    </source>
</evidence>
<feature type="domain" description="Duffy-binding-like" evidence="7">
    <location>
        <begin position="343"/>
        <end position="507"/>
    </location>
</feature>
<feature type="domain" description="Duffy-antigen binding" evidence="4">
    <location>
        <begin position="117"/>
        <end position="339"/>
    </location>
</feature>
<keyword evidence="2" id="KW-0812">Transmembrane</keyword>
<feature type="domain" description="Duffy-antigen binding" evidence="4">
    <location>
        <begin position="878"/>
        <end position="1116"/>
    </location>
</feature>
<dbReference type="Pfam" id="PF18562">
    <property type="entry name" value="CIDR1_gamma"/>
    <property type="match status" value="1"/>
</dbReference>
<protein>
    <recommendedName>
        <fullName evidence="10">Erythrocyte membrane protein 1</fullName>
    </recommendedName>
</protein>
<feature type="region of interest" description="Disordered" evidence="1">
    <location>
        <begin position="1061"/>
        <end position="1081"/>
    </location>
</feature>
<feature type="compositionally biased region" description="Acidic residues" evidence="1">
    <location>
        <begin position="799"/>
        <end position="827"/>
    </location>
</feature>
<dbReference type="Pfam" id="PF05424">
    <property type="entry name" value="Duffy_binding"/>
    <property type="match status" value="2"/>
</dbReference>
<dbReference type="FunFam" id="1.20.1310.20:FF:000001">
    <property type="entry name" value="Erythrocyte membrane protein 1, PfEMP1"/>
    <property type="match status" value="1"/>
</dbReference>
<evidence type="ECO:0000313" key="8">
    <source>
        <dbReference type="EMBL" id="ETW41235.1"/>
    </source>
</evidence>
<evidence type="ECO:0000259" key="3">
    <source>
        <dbReference type="Pfam" id="PF03011"/>
    </source>
</evidence>
<feature type="compositionally biased region" description="Basic and acidic residues" evidence="1">
    <location>
        <begin position="1133"/>
        <end position="1143"/>
    </location>
</feature>
<evidence type="ECO:0008006" key="10">
    <source>
        <dbReference type="Google" id="ProtNLM"/>
    </source>
</evidence>
<evidence type="ECO:0000256" key="2">
    <source>
        <dbReference type="SAM" id="Phobius"/>
    </source>
</evidence>
<dbReference type="InterPro" id="IPR029210">
    <property type="entry name" value="PfEMP1_NTS"/>
</dbReference>
<feature type="domain" description="Duffy-binding-like" evidence="3">
    <location>
        <begin position="623"/>
        <end position="764"/>
    </location>
</feature>
<evidence type="ECO:0000259" key="6">
    <source>
        <dbReference type="Pfam" id="PF18562"/>
    </source>
</evidence>
<dbReference type="InterPro" id="IPR054595">
    <property type="entry name" value="DBL_C"/>
</dbReference>
<feature type="compositionally biased region" description="Polar residues" evidence="1">
    <location>
        <begin position="913"/>
        <end position="934"/>
    </location>
</feature>
<evidence type="ECO:0000259" key="5">
    <source>
        <dbReference type="Pfam" id="PF15447"/>
    </source>
</evidence>
<dbReference type="Proteomes" id="UP000019114">
    <property type="component" value="Unassembled WGS sequence"/>
</dbReference>
<reference evidence="8 9" key="1">
    <citation type="submission" date="2013-02" db="EMBL/GenBank/DDBJ databases">
        <title>The Genome Annotation of Plasmodium falciparum NF135/5.C10.</title>
        <authorList>
            <consortium name="The Broad Institute Genome Sequencing Platform"/>
            <consortium name="The Broad Institute Genome Sequencing Center for Infectious Disease"/>
            <person name="Neafsey D."/>
            <person name="Hoffman S."/>
            <person name="Volkman S."/>
            <person name="Rosenthal P."/>
            <person name="Walker B."/>
            <person name="Young S.K."/>
            <person name="Zeng Q."/>
            <person name="Gargeya S."/>
            <person name="Fitzgerald M."/>
            <person name="Haas B."/>
            <person name="Abouelleil A."/>
            <person name="Allen A.W."/>
            <person name="Alvarado L."/>
            <person name="Arachchi H.M."/>
            <person name="Berlin A.M."/>
            <person name="Chapman S.B."/>
            <person name="Gainer-Dewar J."/>
            <person name="Goldberg J."/>
            <person name="Griggs A."/>
            <person name="Gujja S."/>
            <person name="Hansen M."/>
            <person name="Howarth C."/>
            <person name="Imamovic A."/>
            <person name="Ireland A."/>
            <person name="Larimer J."/>
            <person name="McCowan C."/>
            <person name="Murphy C."/>
            <person name="Pearson M."/>
            <person name="Poon T.W."/>
            <person name="Priest M."/>
            <person name="Roberts A."/>
            <person name="Saif S."/>
            <person name="Shea T."/>
            <person name="Sisk P."/>
            <person name="Sykes S."/>
            <person name="Wortman J."/>
            <person name="Nusbaum C."/>
            <person name="Birren B."/>
        </authorList>
    </citation>
    <scope>NUCLEOTIDE SEQUENCE [LARGE SCALE GENOMIC DNA]</scope>
    <source>
        <strain evidence="8 9">NF135/5.C10</strain>
    </source>
</reference>
<dbReference type="Gene3D" id="1.20.58.1930">
    <property type="match status" value="2"/>
</dbReference>
<feature type="region of interest" description="Disordered" evidence="1">
    <location>
        <begin position="760"/>
        <end position="827"/>
    </location>
</feature>
<dbReference type="FunFam" id="1.20.58.830:FF:000005">
    <property type="entry name" value="Erythrocyte membrane protein 1, PfEMP1"/>
    <property type="match status" value="1"/>
</dbReference>
<proteinExistence type="predicted"/>
<feature type="compositionally biased region" description="Polar residues" evidence="1">
    <location>
        <begin position="1587"/>
        <end position="1601"/>
    </location>
</feature>
<dbReference type="GO" id="GO:0046789">
    <property type="term" value="F:host cell surface receptor binding"/>
    <property type="evidence" value="ECO:0007669"/>
    <property type="project" value="InterPro"/>
</dbReference>
<accession>W4IDL4</accession>
<evidence type="ECO:0000256" key="1">
    <source>
        <dbReference type="SAM" id="MobiDB-lite"/>
    </source>
</evidence>
<dbReference type="InterPro" id="IPR042202">
    <property type="entry name" value="Duffy-ag-bd_sf"/>
</dbReference>
<sequence>MGPAPKVRPDYSDANDAKDLLDKIGQKVYEEKVKNAANVFRDDLKGNLASATKGSSELNYTDDPCLLIKNEGDKLLGTNSNRYPCANRSKIRFSDESRSQCTHNRIKDSEHNNNDVGACAPFRRLSVCDYNLEKMGTKKNRARHKLLLDVCLAAYYEAESLEKYRDQYEAKYGDFGSTICTVLARSFADIGDIVRGRDLYLGNPQEKEKRKQLDDKLKEIFGKIYEELTTSSGRRNGKTNGAEARYKKDDEDGNFFQLREDWWTANRETVWKAITCDDDNKLAGASYFRNTCNDDGTSSRAIHKCRCKDENGKNAGKGSGNGDVSIVPTYFDYVPQYLRWFEEWAEDFCRKRKHKLQNAKEQCRGRNNDKYCSRNGYDCTQTIRGENKLVPDSECTNCSVVCTPFVEWIDNKKLEFEKQEKKYTKEMEKYANGTSNGTTITTANEKTINNLYVKDFYQRLQSGYGDVKKFLELLNKETTCKKQPYDDGEERCINFNDDVKTTFSHTEYCETCPWCATKKKGANGKWTDEQHKSGCLNNVIKDLDNKRTTEINLLDKDKDGTNIVEKLGSLCGNGAKKNIKKKTWKCYYYKSREVNGGDKDYCILQDGNQHEPQIRTIKSYYTLFLNWINEMLKDSIDWRKELDKCINNKETNNCIHGCKKNCECFQKWVEQKEQEWQQLEKHYEKEDFGKVFTAYGTLELYLQNIYLEMIQKDYPQEKPVEEMKKIIKKNQENISNCTKENNSITKFLQYEKKEAENCVTNNPHEKCPKPPKPGGDRGAGARSLDNQPQPQSPAADGRSEDDEEDEDEEEVEEDTEETPEDTTEDTVDVCKIVGTLFSDDTTLQEACSLKYGPGGKERYSQWKCIPSGKPGATTGGSICIPPRRRKLYVGGLTKLTSAGTSSESSQGGGEAQPQSRVAVSQTSNGETTPATSSRAQDPLLTAFVESAAVETFFLWHRYKKENKPQAQPIPITVPGAGSDDSNPQNKLLNGTIPTDFLRQMFYTLGDYRDILVRGGGDVNSGNDVTSGSTNNNIVIEASGDKQDEMKKIQKAIDEYIKSLNKASSVSQKPAQSPQTPGQSRETLWNNNAKHIWHGMICALSYDTDKTDDKKIEKDEKVETKLKEKLKKETGDYHYDTVTLKDENSGGGPKPGSSSPSGGDPNINTPKLTQFVKIPTYFRWLHEWGNEFCGTRKKMLEKIYKDCEVEENGDRRRGGTKNPKCSCYGEHCETNLNKPYNILPSFYCPGCGKSCSSYRKWIRRKKDEYDKQQKAYGQQKTDAEGNNNDNGFHKTLENCNEAKDFLGKLGSCKKDNDDNENGDDNKNIFEDTDQTFKPATNCKPCSEFKTNCQNGDCKGAKEIVCNGKTTITAKEIAKLSDSTVIDIRVSDKSTNGSQNGLEDCISSGIFKGIRKEQWTCGYVCGVDVCKAEKAKGQKEIGENTIIQIRALMRLWLEYFFDDYNRIKKKLNACIQNRNGEEHKCFKGCKEKCDCVDKWIKLKTTEWGEIKKRYFEQYKGEKSDEDFNVRSFLEGLQSQIAVTIDKAIKPCGNLTDFASKQCNATANSEKGIQGTPKDIVECLLEKLGEKATSCQEQHSDQTHQTSCDSPPLVEDDDEPLEETEENTLDPPKICGDVIPKEEPIEAEGGCKPAEKPKEVVPEKKVPAPPSTPTEPKPPPRPEPPVPSAPVPKKPPPKPQPQPPQPDLSPLKTALVTSTLAWSVGIGFAAFTYFYLKKKMKKKNIYHQIKKKERNF</sequence>
<gene>
    <name evidence="8" type="ORF">PFNF135_04394</name>
</gene>
<feature type="domain" description="Cysteine-rich interdomain region 1 gamma" evidence="6">
    <location>
        <begin position="1377"/>
        <end position="1428"/>
    </location>
</feature>
<dbReference type="Pfam" id="PF22672">
    <property type="entry name" value="DBL_C"/>
    <property type="match status" value="2"/>
</dbReference>
<dbReference type="SUPFAM" id="SSF140924">
    <property type="entry name" value="Duffy binding domain-like"/>
    <property type="match status" value="4"/>
</dbReference>
<dbReference type="InterPro" id="IPR041480">
    <property type="entry name" value="CIDR1_gamma"/>
</dbReference>
<feature type="compositionally biased region" description="Acidic residues" evidence="1">
    <location>
        <begin position="1607"/>
        <end position="1621"/>
    </location>
</feature>
<feature type="domain" description="Duffy-binding-like" evidence="3">
    <location>
        <begin position="1446"/>
        <end position="1595"/>
    </location>
</feature>
<feature type="domain" description="Plasmodium falciparum erythrocyte membrane protein-1 N-terminal segment" evidence="5">
    <location>
        <begin position="16"/>
        <end position="52"/>
    </location>
</feature>